<dbReference type="PANTHER" id="PTHR10259:SF11">
    <property type="entry name" value="THIOPURINE S-METHYLTRANSFERASE"/>
    <property type="match status" value="1"/>
</dbReference>
<dbReference type="GO" id="GO:0008119">
    <property type="term" value="F:thiopurine S-methyltransferase activity"/>
    <property type="evidence" value="ECO:0007669"/>
    <property type="project" value="TreeGrafter"/>
</dbReference>
<evidence type="ECO:0000256" key="2">
    <source>
        <dbReference type="ARBA" id="ARBA00022679"/>
    </source>
</evidence>
<proteinExistence type="predicted"/>
<dbReference type="PANTHER" id="PTHR10259">
    <property type="entry name" value="THIOPURINE S-METHYLTRANSFERASE"/>
    <property type="match status" value="1"/>
</dbReference>
<evidence type="ECO:0000256" key="1">
    <source>
        <dbReference type="ARBA" id="ARBA00022603"/>
    </source>
</evidence>
<organism evidence="4">
    <name type="scientific">Rhipicephalus zambeziensis</name>
    <dbReference type="NCBI Taxonomy" id="60191"/>
    <lineage>
        <taxon>Eukaryota</taxon>
        <taxon>Metazoa</taxon>
        <taxon>Ecdysozoa</taxon>
        <taxon>Arthropoda</taxon>
        <taxon>Chelicerata</taxon>
        <taxon>Arachnida</taxon>
        <taxon>Acari</taxon>
        <taxon>Parasitiformes</taxon>
        <taxon>Ixodida</taxon>
        <taxon>Ixodoidea</taxon>
        <taxon>Ixodidae</taxon>
        <taxon>Rhipicephalinae</taxon>
        <taxon>Rhipicephalus</taxon>
        <taxon>Rhipicephalus</taxon>
    </lineage>
</organism>
<dbReference type="PROSITE" id="PS51585">
    <property type="entry name" value="SAM_MT_TPMT"/>
    <property type="match status" value="1"/>
</dbReference>
<protein>
    <submittedName>
        <fullName evidence="4">Thiopurine S-methyltransferase</fullName>
    </submittedName>
</protein>
<name>A0A224Z5L3_9ACAR</name>
<dbReference type="AlphaFoldDB" id="A0A224Z5L3"/>
<sequence>MLWESCGTKARRVLFASKTRLLKDNKDVVLAGKTRAQVFVPLCGKAHELKWFVGLGHRVVGVEFIEDCVREYFAENDLKHEEATCPAIGCKILQTPDKRLRVFICSIYDFRRECAGPMDIVWDRSGFSAITEEDRPRYSSVLKSLLVPGCSYGMWTISYDAPWYKLNPRSVTEAALLEHYGDVAKPVLVDSYIVEREDFINGSGPVTYSLWHMST</sequence>
<dbReference type="InterPro" id="IPR029063">
    <property type="entry name" value="SAM-dependent_MTases_sf"/>
</dbReference>
<dbReference type="SUPFAM" id="SSF53335">
    <property type="entry name" value="S-adenosyl-L-methionine-dependent methyltransferases"/>
    <property type="match status" value="1"/>
</dbReference>
<dbReference type="GO" id="GO:0032259">
    <property type="term" value="P:methylation"/>
    <property type="evidence" value="ECO:0007669"/>
    <property type="project" value="UniProtKB-KW"/>
</dbReference>
<dbReference type="EMBL" id="GFPF01012323">
    <property type="protein sequence ID" value="MAA23469.1"/>
    <property type="molecule type" value="Transcribed_RNA"/>
</dbReference>
<keyword evidence="2 4" id="KW-0808">Transferase</keyword>
<evidence type="ECO:0000313" key="4">
    <source>
        <dbReference type="EMBL" id="MAA23469.1"/>
    </source>
</evidence>
<dbReference type="Pfam" id="PF05724">
    <property type="entry name" value="TPMT"/>
    <property type="match status" value="1"/>
</dbReference>
<dbReference type="InterPro" id="IPR008854">
    <property type="entry name" value="TPMT"/>
</dbReference>
<keyword evidence="1 4" id="KW-0489">Methyltransferase</keyword>
<keyword evidence="3" id="KW-0949">S-adenosyl-L-methionine</keyword>
<reference evidence="4" key="1">
    <citation type="journal article" date="2017" name="Parasit. Vectors">
        <title>Sialotranscriptomics of Rhipicephalus zambeziensis reveals intricate expression profiles of secretory proteins and suggests tight temporal transcriptional regulation during blood-feeding.</title>
        <authorList>
            <person name="de Castro M.H."/>
            <person name="de Klerk D."/>
            <person name="Pienaar R."/>
            <person name="Rees D.J.G."/>
            <person name="Mans B.J."/>
        </authorList>
    </citation>
    <scope>NUCLEOTIDE SEQUENCE</scope>
    <source>
        <tissue evidence="4">Salivary glands</tissue>
    </source>
</reference>
<accession>A0A224Z5L3</accession>
<evidence type="ECO:0000256" key="3">
    <source>
        <dbReference type="ARBA" id="ARBA00022691"/>
    </source>
</evidence>
<dbReference type="Gene3D" id="3.40.50.150">
    <property type="entry name" value="Vaccinia Virus protein VP39"/>
    <property type="match status" value="1"/>
</dbReference>